<keyword evidence="9 11" id="KW-1015">Disulfide bond</keyword>
<organism evidence="14 15">
    <name type="scientific">Streptomyces himalayensis subsp. aureolus</name>
    <dbReference type="NCBI Taxonomy" id="2758039"/>
    <lineage>
        <taxon>Bacteria</taxon>
        <taxon>Bacillati</taxon>
        <taxon>Actinomycetota</taxon>
        <taxon>Actinomycetes</taxon>
        <taxon>Kitasatosporales</taxon>
        <taxon>Streptomycetaceae</taxon>
        <taxon>Streptomyces</taxon>
        <taxon>Streptomyces himalayensis</taxon>
    </lineage>
</organism>
<dbReference type="GO" id="GO:0045892">
    <property type="term" value="P:negative regulation of DNA-templated transcription"/>
    <property type="evidence" value="ECO:0007669"/>
    <property type="project" value="TreeGrafter"/>
</dbReference>
<dbReference type="RefSeq" id="WP_181863058.1">
    <property type="nucleotide sequence ID" value="NZ_JACEQY010000004.1"/>
</dbReference>
<proteinExistence type="inferred from homology"/>
<evidence type="ECO:0000256" key="10">
    <source>
        <dbReference type="ARBA" id="ARBA00023163"/>
    </source>
</evidence>
<keyword evidence="8 11" id="KW-0238">DNA-binding</keyword>
<dbReference type="GO" id="GO:0005737">
    <property type="term" value="C:cytoplasm"/>
    <property type="evidence" value="ECO:0007669"/>
    <property type="project" value="UniProtKB-SubCell"/>
</dbReference>
<dbReference type="InterPro" id="IPR003482">
    <property type="entry name" value="Whib"/>
</dbReference>
<accession>A0A7W2HEJ3</accession>
<comment type="caution">
    <text evidence="14">The sequence shown here is derived from an EMBL/GenBank/DDBJ whole genome shotgun (WGS) entry which is preliminary data.</text>
</comment>
<evidence type="ECO:0000256" key="1">
    <source>
        <dbReference type="ARBA" id="ARBA00004496"/>
    </source>
</evidence>
<evidence type="ECO:0000256" key="8">
    <source>
        <dbReference type="ARBA" id="ARBA00023125"/>
    </source>
</evidence>
<dbReference type="GO" id="GO:0035731">
    <property type="term" value="F:dinitrosyl-iron complex binding"/>
    <property type="evidence" value="ECO:0007669"/>
    <property type="project" value="UniProtKB-UniRule"/>
</dbReference>
<keyword evidence="7 11" id="KW-0805">Transcription regulation</keyword>
<feature type="domain" description="4Fe-4S Wbl-type" evidence="13">
    <location>
        <begin position="8"/>
        <end position="70"/>
    </location>
</feature>
<evidence type="ECO:0000313" key="15">
    <source>
        <dbReference type="Proteomes" id="UP000586976"/>
    </source>
</evidence>
<comment type="PTM">
    <text evidence="11">The Fe-S cluster can be nitrosylated by nitric oxide (NO).</text>
</comment>
<feature type="region of interest" description="Disordered" evidence="12">
    <location>
        <begin position="62"/>
        <end position="81"/>
    </location>
</feature>
<dbReference type="GO" id="GO:0051539">
    <property type="term" value="F:4 iron, 4 sulfur cluster binding"/>
    <property type="evidence" value="ECO:0007669"/>
    <property type="project" value="UniProtKB-UniRule"/>
</dbReference>
<reference evidence="14 15" key="1">
    <citation type="submission" date="2020-07" db="EMBL/GenBank/DDBJ databases">
        <title>Streptomyces isolated from Indian soil.</title>
        <authorList>
            <person name="Mandal S."/>
            <person name="Maiti P.K."/>
        </authorList>
    </citation>
    <scope>NUCLEOTIDE SEQUENCE [LARGE SCALE GENOMIC DNA]</scope>
    <source>
        <strain evidence="14 15">PSKA54</strain>
    </source>
</reference>
<dbReference type="InterPro" id="IPR034768">
    <property type="entry name" value="4FE4S_WBL"/>
</dbReference>
<dbReference type="PANTHER" id="PTHR38839:SF6">
    <property type="entry name" value="TRANSCRIPTIONAL REGULATOR WHIB1"/>
    <property type="match status" value="1"/>
</dbReference>
<evidence type="ECO:0000256" key="12">
    <source>
        <dbReference type="SAM" id="MobiDB-lite"/>
    </source>
</evidence>
<comment type="cofactor">
    <cofactor evidence="11">
        <name>[4Fe-4S] cluster</name>
        <dbReference type="ChEBI" id="CHEBI:49883"/>
    </cofactor>
    <text evidence="11">Binds 1 [4Fe-4S] cluster per subunit. Following nitrosylation of the [4Fe-4S] cluster binds 1 [4Fe-8(NO)] cluster per subunit.</text>
</comment>
<dbReference type="GO" id="GO:0045454">
    <property type="term" value="P:cell redox homeostasis"/>
    <property type="evidence" value="ECO:0007669"/>
    <property type="project" value="TreeGrafter"/>
</dbReference>
<dbReference type="GO" id="GO:0047134">
    <property type="term" value="F:protein-disulfide reductase [NAD(P)H] activity"/>
    <property type="evidence" value="ECO:0007669"/>
    <property type="project" value="TreeGrafter"/>
</dbReference>
<comment type="function">
    <text evidence="11">Acts as a transcriptional regulator. Probably redox-responsive. The apo- but not holo-form probably binds DNA.</text>
</comment>
<feature type="binding site" evidence="11">
    <location>
        <position position="40"/>
    </location>
    <ligand>
        <name>[4Fe-4S] cluster</name>
        <dbReference type="ChEBI" id="CHEBI:49883"/>
    </ligand>
</feature>
<evidence type="ECO:0000256" key="6">
    <source>
        <dbReference type="ARBA" id="ARBA00023014"/>
    </source>
</evidence>
<name>A0A7W2HEJ3_9ACTN</name>
<comment type="similarity">
    <text evidence="2 11">Belongs to the WhiB family.</text>
</comment>
<dbReference type="GO" id="GO:0003677">
    <property type="term" value="F:DNA binding"/>
    <property type="evidence" value="ECO:0007669"/>
    <property type="project" value="UniProtKB-UniRule"/>
</dbReference>
<evidence type="ECO:0000256" key="5">
    <source>
        <dbReference type="ARBA" id="ARBA00023004"/>
    </source>
</evidence>
<evidence type="ECO:0000256" key="7">
    <source>
        <dbReference type="ARBA" id="ARBA00023015"/>
    </source>
</evidence>
<comment type="subcellular location">
    <subcellularLocation>
        <location evidence="1 11">Cytoplasm</location>
    </subcellularLocation>
</comment>
<dbReference type="GO" id="GO:0046872">
    <property type="term" value="F:metal ion binding"/>
    <property type="evidence" value="ECO:0007669"/>
    <property type="project" value="UniProtKB-KW"/>
</dbReference>
<evidence type="ECO:0000259" key="13">
    <source>
        <dbReference type="PROSITE" id="PS51674"/>
    </source>
</evidence>
<keyword evidence="15" id="KW-1185">Reference proteome</keyword>
<keyword evidence="10 11" id="KW-0804">Transcription</keyword>
<dbReference type="HAMAP" id="MF_01479">
    <property type="entry name" value="WhiB"/>
    <property type="match status" value="1"/>
</dbReference>
<evidence type="ECO:0000313" key="14">
    <source>
        <dbReference type="EMBL" id="MBA4860998.1"/>
    </source>
</evidence>
<dbReference type="Proteomes" id="UP000586976">
    <property type="component" value="Unassembled WGS sequence"/>
</dbReference>
<dbReference type="Pfam" id="PF02467">
    <property type="entry name" value="Whib"/>
    <property type="match status" value="1"/>
</dbReference>
<feature type="binding site" evidence="11">
    <location>
        <position position="46"/>
    </location>
    <ligand>
        <name>[4Fe-4S] cluster</name>
        <dbReference type="ChEBI" id="CHEBI:49883"/>
    </ligand>
</feature>
<feature type="binding site" evidence="11">
    <location>
        <position position="37"/>
    </location>
    <ligand>
        <name>[4Fe-4S] cluster</name>
        <dbReference type="ChEBI" id="CHEBI:49883"/>
    </ligand>
</feature>
<gene>
    <name evidence="11" type="primary">whiB</name>
    <name evidence="14" type="ORF">H1V43_06300</name>
</gene>
<sequence>MDWRERAECLRVDPDLFFPISNSGPTLRQIDEAKAVCRRCPVVERCLDWAVRTGQAEGIWGGTTDGERRAARGCRTLPTQS</sequence>
<keyword evidence="4 11" id="KW-0479">Metal-binding</keyword>
<evidence type="ECO:0000256" key="4">
    <source>
        <dbReference type="ARBA" id="ARBA00022723"/>
    </source>
</evidence>
<keyword evidence="3 11" id="KW-0004">4Fe-4S</keyword>
<protein>
    <recommendedName>
        <fullName evidence="11">Transcriptional regulator WhiB</fullName>
    </recommendedName>
</protein>
<keyword evidence="11" id="KW-0963">Cytoplasm</keyword>
<evidence type="ECO:0000256" key="9">
    <source>
        <dbReference type="ARBA" id="ARBA00023157"/>
    </source>
</evidence>
<evidence type="ECO:0000256" key="2">
    <source>
        <dbReference type="ARBA" id="ARBA00006597"/>
    </source>
</evidence>
<keyword evidence="5 11" id="KW-0408">Iron</keyword>
<dbReference type="PANTHER" id="PTHR38839">
    <property type="entry name" value="TRANSCRIPTIONAL REGULATOR WHID-RELATED"/>
    <property type="match status" value="1"/>
</dbReference>
<keyword evidence="6 11" id="KW-0411">Iron-sulfur</keyword>
<dbReference type="PROSITE" id="PS51674">
    <property type="entry name" value="4FE4S_WBL"/>
    <property type="match status" value="1"/>
</dbReference>
<feature type="binding site" evidence="11">
    <location>
        <position position="9"/>
    </location>
    <ligand>
        <name>[4Fe-4S] cluster</name>
        <dbReference type="ChEBI" id="CHEBI:49883"/>
    </ligand>
</feature>
<comment type="PTM">
    <text evidence="11">Upon Fe-S cluster removal intramolecular disulfide bonds are formed.</text>
</comment>
<evidence type="ECO:0000256" key="11">
    <source>
        <dbReference type="HAMAP-Rule" id="MF_01479"/>
    </source>
</evidence>
<evidence type="ECO:0000256" key="3">
    <source>
        <dbReference type="ARBA" id="ARBA00022485"/>
    </source>
</evidence>
<dbReference type="EMBL" id="JACEQY010000004">
    <property type="protein sequence ID" value="MBA4860998.1"/>
    <property type="molecule type" value="Genomic_DNA"/>
</dbReference>
<dbReference type="AlphaFoldDB" id="A0A7W2HEJ3"/>